<evidence type="ECO:0000313" key="3">
    <source>
        <dbReference type="WormBase" id="Bm10505"/>
    </source>
</evidence>
<feature type="compositionally biased region" description="Acidic residues" evidence="1">
    <location>
        <begin position="577"/>
        <end position="605"/>
    </location>
</feature>
<reference evidence="2" key="2">
    <citation type="submission" date="2012-12" db="EMBL/GenBank/DDBJ databases">
        <authorList>
            <person name="Gao Y.W."/>
            <person name="Fan S.T."/>
            <person name="Sun H.T."/>
            <person name="Wang Z."/>
            <person name="Gao X.L."/>
            <person name="Li Y.G."/>
            <person name="Wang T.C."/>
            <person name="Zhang K."/>
            <person name="Xu W.W."/>
            <person name="Yu Z.J."/>
            <person name="Xia X.Z."/>
        </authorList>
    </citation>
    <scope>NUCLEOTIDE SEQUENCE</scope>
    <source>
        <strain evidence="2">FR3</strain>
    </source>
</reference>
<accession>A0A0H5S9I0</accession>
<feature type="compositionally biased region" description="Polar residues" evidence="1">
    <location>
        <begin position="557"/>
        <end position="569"/>
    </location>
</feature>
<feature type="region of interest" description="Disordered" evidence="1">
    <location>
        <begin position="477"/>
        <end position="639"/>
    </location>
</feature>
<dbReference type="WormBase" id="Bm10505">
    <property type="protein sequence ID" value="BM43593"/>
    <property type="gene ID" value="WBGene00230766"/>
</dbReference>
<organism evidence="2">
    <name type="scientific">Brugia malayi</name>
    <name type="common">Filarial nematode worm</name>
    <dbReference type="NCBI Taxonomy" id="6279"/>
    <lineage>
        <taxon>Eukaryota</taxon>
        <taxon>Metazoa</taxon>
        <taxon>Ecdysozoa</taxon>
        <taxon>Nematoda</taxon>
        <taxon>Chromadorea</taxon>
        <taxon>Rhabditida</taxon>
        <taxon>Spirurina</taxon>
        <taxon>Spiruromorpha</taxon>
        <taxon>Filarioidea</taxon>
        <taxon>Onchocercidae</taxon>
        <taxon>Brugia</taxon>
    </lineage>
</organism>
<name>A0A0H5S9I0_BRUMA</name>
<dbReference type="EMBL" id="LN856998">
    <property type="protein sequence ID" value="CRZ25216.1"/>
    <property type="molecule type" value="Genomic_DNA"/>
</dbReference>
<feature type="compositionally biased region" description="Basic and acidic residues" evidence="1">
    <location>
        <begin position="501"/>
        <end position="531"/>
    </location>
</feature>
<protein>
    <submittedName>
        <fullName evidence="2">Bm10505</fullName>
    </submittedName>
</protein>
<evidence type="ECO:0000256" key="1">
    <source>
        <dbReference type="SAM" id="MobiDB-lite"/>
    </source>
</evidence>
<dbReference type="AlphaFoldDB" id="A0A0H5S9I0"/>
<gene>
    <name evidence="2 3" type="ORF">Bm10505</name>
    <name evidence="2" type="ORF">BM_Bm10505</name>
</gene>
<evidence type="ECO:0000313" key="2">
    <source>
        <dbReference type="EMBL" id="CRZ25216.1"/>
    </source>
</evidence>
<feature type="compositionally biased region" description="Basic and acidic residues" evidence="1">
    <location>
        <begin position="689"/>
        <end position="713"/>
    </location>
</feature>
<proteinExistence type="predicted"/>
<feature type="compositionally biased region" description="Basic and acidic residues" evidence="1">
    <location>
        <begin position="620"/>
        <end position="634"/>
    </location>
</feature>
<feature type="region of interest" description="Disordered" evidence="1">
    <location>
        <begin position="673"/>
        <end position="723"/>
    </location>
</feature>
<sequence length="764" mass="86496">MSTYVSNKLHVGAEPKFSPLTPYQTADSLPPPVYGLLEEQSDIDATLIDSKLADNGRNYYGRKNGEISRSLSKKKLSSVLSKNAQSKNWKVPPGAKLIGYNVQMIAGYIPTTYLNNYKQKDDKERLEAQDSEEPYSEYVPGYNMNTIKNYDVNQKSEEMNMANVQADLLEDDTDDELLHANFTLMEDRFLEKREEFVNTDATSTTVGVADLDSFLWPVAETEAKPEEQEEESTFPGEVNRSIIESNKKIGATTTTIGPIEHDLPVVQKNTGIATPAKLDFRDKRDRLHDPVSIFQSTITTSSARSTASANERESQEKFQFVIPQKANSSIKNGHDDEMVKNSVSVLEVPPLQGGTRETREEIHFFQQFTPLKLQMNHTGRQTIPMVKEPLKIKVSQTSSGTSLPVSIPKTTVNIGLVEQSSINKNQPAVVQITEPNEQERAVMDIKELSDIHTANSTNAQSSISDAATMARTMTVDSSEFDDEDYDKMKQNGDDNSFPKLENPDKFSEMQAVDEQRHEMNEERDPESDSRDVNGNNRHRIPLQSPENNRNGGDEWWPQNSSEDTNSKNKGNIRDDYDEKGDDDDDNRDDDNVDDVNDDDNDDYGDGGEISSKMIGESDDEMSRMQENSEKKQGRVDTPIFSPEQIPTFEEWLSSLPIQPAFPFSASNGIRNQPPAEPIHFSFPRPFRGRSKEKEKEQHLTTDSKKQQNDRIYDYDDSENEDKGQFHEQRFTLPRNVPTIDSTLYALFLFYKSNEDNASSNSMYF</sequence>
<reference evidence="2" key="1">
    <citation type="journal article" date="2007" name="Science">
        <title>Draft genome of the filarial nematode parasite Brugia malayi.</title>
        <authorList>
            <person name="Ghedin E."/>
            <person name="Wang S."/>
            <person name="Spiro D."/>
            <person name="Caler E."/>
            <person name="Zhao Q."/>
            <person name="Crabtree J."/>
            <person name="Allen J.E."/>
            <person name="Delcher A.L."/>
            <person name="Guiliano D.B."/>
            <person name="Miranda-Saavedra D."/>
            <person name="Angiuoli S.V."/>
            <person name="Creasy T."/>
            <person name="Amedeo P."/>
            <person name="Haas B."/>
            <person name="El-Sayed N.M."/>
            <person name="Wortman J.R."/>
            <person name="Feldblyum T."/>
            <person name="Tallon L."/>
            <person name="Schatz M."/>
            <person name="Shumway M."/>
            <person name="Koo H."/>
            <person name="Salzberg S.L."/>
            <person name="Schobel S."/>
            <person name="Pertea M."/>
            <person name="Pop M."/>
            <person name="White O."/>
            <person name="Barton G.J."/>
            <person name="Carlow C.K."/>
            <person name="Crawford M.J."/>
            <person name="Daub J."/>
            <person name="Dimmic M.W."/>
            <person name="Estes C.F."/>
            <person name="Foster J.M."/>
            <person name="Ganatra M."/>
            <person name="Gregory W.F."/>
            <person name="Johnson N.M."/>
            <person name="Jin J."/>
            <person name="Komuniecki R."/>
            <person name="Korf I."/>
            <person name="Kumar S."/>
            <person name="Laney S."/>
            <person name="Li B.W."/>
            <person name="Li W."/>
            <person name="Lindblom T.H."/>
            <person name="Lustigman S."/>
            <person name="Ma D."/>
            <person name="Maina C.V."/>
            <person name="Martin D.M."/>
            <person name="McCarter J.P."/>
            <person name="McReynolds L."/>
            <person name="Mitreva M."/>
            <person name="Nutman T.B."/>
            <person name="Parkinson J."/>
            <person name="Peregrin-Alvarez J.M."/>
            <person name="Poole C."/>
            <person name="Ren Q."/>
            <person name="Saunders L."/>
            <person name="Sluder A.E."/>
            <person name="Smith K."/>
            <person name="Stanke M."/>
            <person name="Unnasch T.R."/>
            <person name="Ware J."/>
            <person name="Wei A.D."/>
            <person name="Weil G."/>
            <person name="Williams D.J."/>
            <person name="Zhang Y."/>
            <person name="Williams S.A."/>
            <person name="Fraser-Liggett C."/>
            <person name="Slatko B."/>
            <person name="Blaxter M.L."/>
            <person name="Scott A.L."/>
        </authorList>
    </citation>
    <scope>NUCLEOTIDE SEQUENCE</scope>
    <source>
        <strain evidence="2">FR3</strain>
    </source>
</reference>
<dbReference type="OMA" id="IPTFEEW"/>